<evidence type="ECO:0000256" key="3">
    <source>
        <dbReference type="ARBA" id="ARBA00012756"/>
    </source>
</evidence>
<dbReference type="EC" id="3.2.1.23" evidence="3"/>
<dbReference type="SUPFAM" id="SSF117100">
    <property type="entry name" value="Beta-galactosidase LacA, domain 3"/>
    <property type="match status" value="1"/>
</dbReference>
<protein>
    <recommendedName>
        <fullName evidence="3">beta-galactosidase</fullName>
        <ecNumber evidence="3">3.2.1.23</ecNumber>
    </recommendedName>
</protein>
<dbReference type="InterPro" id="IPR036833">
    <property type="entry name" value="BetaGal_dom3_sf"/>
</dbReference>
<reference evidence="11 12" key="1">
    <citation type="journal article" date="2019" name="New Phytol.">
        <title>Comparative genomics reveals unique wood-decay strategies and fruiting body development in the Schizophyllaceae.</title>
        <authorList>
            <person name="Almasi E."/>
            <person name="Sahu N."/>
            <person name="Krizsan K."/>
            <person name="Balint B."/>
            <person name="Kovacs G.M."/>
            <person name="Kiss B."/>
            <person name="Cseklye J."/>
            <person name="Drula E."/>
            <person name="Henrissat B."/>
            <person name="Nagy I."/>
            <person name="Chovatia M."/>
            <person name="Adam C."/>
            <person name="LaButti K."/>
            <person name="Lipzen A."/>
            <person name="Riley R."/>
            <person name="Grigoriev I.V."/>
            <person name="Nagy L.G."/>
        </authorList>
    </citation>
    <scope>NUCLEOTIDE SEQUENCE [LARGE SCALE GENOMIC DNA]</scope>
    <source>
        <strain evidence="11 12">NL-1724</strain>
    </source>
</reference>
<keyword evidence="5 11" id="KW-0378">Hydrolase</keyword>
<evidence type="ECO:0000256" key="7">
    <source>
        <dbReference type="ARBA" id="ARBA00023295"/>
    </source>
</evidence>
<dbReference type="Proteomes" id="UP000320762">
    <property type="component" value="Unassembled WGS sequence"/>
</dbReference>
<dbReference type="PANTHER" id="PTHR23421">
    <property type="entry name" value="BETA-GALACTOSIDASE RELATED"/>
    <property type="match status" value="1"/>
</dbReference>
<dbReference type="Pfam" id="PF13363">
    <property type="entry name" value="BetaGal_dom3"/>
    <property type="match status" value="1"/>
</dbReference>
<feature type="chain" id="PRO_5022195282" description="beta-galactosidase" evidence="9">
    <location>
        <begin position="22"/>
        <end position="1051"/>
    </location>
</feature>
<dbReference type="Pfam" id="PF01301">
    <property type="entry name" value="Glyco_hydro_35"/>
    <property type="match status" value="1"/>
</dbReference>
<evidence type="ECO:0000256" key="8">
    <source>
        <dbReference type="RuleBase" id="RU003679"/>
    </source>
</evidence>
<dbReference type="GO" id="GO:0004565">
    <property type="term" value="F:beta-galactosidase activity"/>
    <property type="evidence" value="ECO:0007669"/>
    <property type="project" value="UniProtKB-EC"/>
</dbReference>
<comment type="caution">
    <text evidence="11">The sequence shown here is derived from an EMBL/GenBank/DDBJ whole genome shotgun (WGS) entry which is preliminary data.</text>
</comment>
<dbReference type="GO" id="GO:0005975">
    <property type="term" value="P:carbohydrate metabolic process"/>
    <property type="evidence" value="ECO:0007669"/>
    <property type="project" value="InterPro"/>
</dbReference>
<dbReference type="PRINTS" id="PR00742">
    <property type="entry name" value="GLHYDRLASE35"/>
</dbReference>
<organism evidence="11 12">
    <name type="scientific">Schizophyllum amplum</name>
    <dbReference type="NCBI Taxonomy" id="97359"/>
    <lineage>
        <taxon>Eukaryota</taxon>
        <taxon>Fungi</taxon>
        <taxon>Dikarya</taxon>
        <taxon>Basidiomycota</taxon>
        <taxon>Agaricomycotina</taxon>
        <taxon>Agaricomycetes</taxon>
        <taxon>Agaricomycetidae</taxon>
        <taxon>Agaricales</taxon>
        <taxon>Schizophyllaceae</taxon>
        <taxon>Schizophyllum</taxon>
    </lineage>
</organism>
<dbReference type="InterPro" id="IPR025300">
    <property type="entry name" value="BetaGal_jelly_roll_dom"/>
</dbReference>
<comment type="catalytic activity">
    <reaction evidence="1">
        <text>Hydrolysis of terminal non-reducing beta-D-galactose residues in beta-D-galactosides.</text>
        <dbReference type="EC" id="3.2.1.23"/>
    </reaction>
</comment>
<evidence type="ECO:0000313" key="11">
    <source>
        <dbReference type="EMBL" id="TRM64302.1"/>
    </source>
</evidence>
<dbReference type="STRING" id="97359.A0A550CHM2"/>
<dbReference type="OrthoDB" id="1657402at2759"/>
<evidence type="ECO:0000313" key="12">
    <source>
        <dbReference type="Proteomes" id="UP000320762"/>
    </source>
</evidence>
<dbReference type="AlphaFoldDB" id="A0A550CHM2"/>
<gene>
    <name evidence="11" type="ORF">BD626DRAFT_429944</name>
</gene>
<dbReference type="InterPro" id="IPR018954">
    <property type="entry name" value="Betagal_dom2"/>
</dbReference>
<keyword evidence="7" id="KW-0326">Glycosidase</keyword>
<evidence type="ECO:0000256" key="5">
    <source>
        <dbReference type="ARBA" id="ARBA00022801"/>
    </source>
</evidence>
<proteinExistence type="inferred from homology"/>
<sequence>MRVHSLTRLLPVAGLLPFADARASFFSPTERREVQDIYARQSQADNSDVYVPSPGSSASSHMNVRGLRMLFIVGFYHGESNASVTFDQHSLFLGEKRVMFFSGEFHPFRLPAPELWVDVLEKWQAAGLNGVSVYWHWGLTSPNADTVRFTEHNDLAKFLDIAKQVGVLVVLRPGPYINAESAGGGIPGWTTNIPDLARTNATGYREAWYPYISEFARIAAPYQYPNGPVVAIQSENEYFTDEDLGIAGLSAHMQDLQDVYRESGLNMIPTIHNDKNAGGQFAEAGPGKVDLYGWDGYPLGFDCDQPDVWLELSGKTDANHQSLNPAEPLALFEWQGGAFSYWSGPGYDKCYQLINEQFANVFYKDNYAAGTALQNLYMTYGGTNWGNMHTHTIYSSYDYGAAISEDRTLTPKHAELKMQGYFLHASPDYLVSVRVGNGTTTNGTAYSDSPDIFTTHLNSPETDANFYFVRQVTNAKTDDTEFTLRVNTTLEGEITVPKNGTSVLAGRESKILVTNYPFGSKTIEYSTAEIMTWFALGGVDTVVTYALPGQYIEIAVEADAASNITVSGTSSIAASASDNAVTISGTPSGVSVVRFANTTVLVVDKYTARSFWAPRVGSTEGTDVYDLSPDIPSVLVAGPYFVRSATLDGTTLALKGDLNATTSLQVWTEAESITWNGEAVDAVLNEETGALEAELAYPEVLGSIEIPVLQDLEWVCADSLPELAEDYDDSAWAAANKTETTRPQQPFSGENVLYSAEYGYHAGDWVWRGHFLNNATGVELQVQCGYSCAFSAWVNDQFLGSSQGSSHSQDGVDILNQTYTFSPDQLRDGDNVLTVIHDSTGMNQDYNVNDEHKSPRGIRGYKLLSADNSTDFTEWKVAGNIGGEEAPDYVRGPYNEGGWWFERVGAHLPGYDTSSWSSCSPYEGISTAGVTAYRATFDLDLPVDSDVPLAFDFALDSESPYRTLLFVNGWQFGRFLSSLGPQESYPIPEGVLNHRGTNEVLVTLWATNSTGAKFSKLELNPRAVLSSSKQTTLDIVAAPDWSELRGNVTVA</sequence>
<dbReference type="Gene3D" id="2.102.20.10">
    <property type="entry name" value="Beta-galactosidase, domain 2"/>
    <property type="match status" value="1"/>
</dbReference>
<feature type="signal peptide" evidence="9">
    <location>
        <begin position="1"/>
        <end position="21"/>
    </location>
</feature>
<comment type="similarity">
    <text evidence="2 8">Belongs to the glycosyl hydrolase 35 family.</text>
</comment>
<dbReference type="Pfam" id="PF10435">
    <property type="entry name" value="BetaGal_dom2"/>
    <property type="match status" value="1"/>
</dbReference>
<dbReference type="Gene3D" id="2.60.390.10">
    <property type="entry name" value="Beta-galactosidase, domain 3"/>
    <property type="match status" value="1"/>
</dbReference>
<dbReference type="SUPFAM" id="SSF49785">
    <property type="entry name" value="Galactose-binding domain-like"/>
    <property type="match status" value="2"/>
</dbReference>
<dbReference type="InterPro" id="IPR031330">
    <property type="entry name" value="Gly_Hdrlase_35_cat"/>
</dbReference>
<feature type="domain" description="Beta-galactosidase" evidence="10">
    <location>
        <begin position="433"/>
        <end position="611"/>
    </location>
</feature>
<dbReference type="SMART" id="SM01029">
    <property type="entry name" value="BetaGal_dom2"/>
    <property type="match status" value="1"/>
</dbReference>
<dbReference type="InterPro" id="IPR017853">
    <property type="entry name" value="GH"/>
</dbReference>
<dbReference type="Gene3D" id="3.20.20.80">
    <property type="entry name" value="Glycosidases"/>
    <property type="match status" value="1"/>
</dbReference>
<evidence type="ECO:0000256" key="2">
    <source>
        <dbReference type="ARBA" id="ARBA00009809"/>
    </source>
</evidence>
<accession>A0A550CHM2</accession>
<dbReference type="SUPFAM" id="SSF51011">
    <property type="entry name" value="Glycosyl hydrolase domain"/>
    <property type="match status" value="1"/>
</dbReference>
<dbReference type="InterPro" id="IPR001944">
    <property type="entry name" value="Glycoside_Hdrlase_35"/>
</dbReference>
<evidence type="ECO:0000256" key="1">
    <source>
        <dbReference type="ARBA" id="ARBA00001412"/>
    </source>
</evidence>
<keyword evidence="6" id="KW-0325">Glycoprotein</keyword>
<dbReference type="Gene3D" id="2.60.120.260">
    <property type="entry name" value="Galactose-binding domain-like"/>
    <property type="match status" value="2"/>
</dbReference>
<evidence type="ECO:0000259" key="10">
    <source>
        <dbReference type="SMART" id="SM01029"/>
    </source>
</evidence>
<evidence type="ECO:0000256" key="9">
    <source>
        <dbReference type="SAM" id="SignalP"/>
    </source>
</evidence>
<evidence type="ECO:0000256" key="6">
    <source>
        <dbReference type="ARBA" id="ARBA00023180"/>
    </source>
</evidence>
<keyword evidence="12" id="KW-1185">Reference proteome</keyword>
<evidence type="ECO:0000256" key="4">
    <source>
        <dbReference type="ARBA" id="ARBA00022729"/>
    </source>
</evidence>
<dbReference type="EMBL" id="VDMD01000007">
    <property type="protein sequence ID" value="TRM64302.1"/>
    <property type="molecule type" value="Genomic_DNA"/>
</dbReference>
<dbReference type="InterPro" id="IPR008979">
    <property type="entry name" value="Galactose-bd-like_sf"/>
</dbReference>
<dbReference type="Pfam" id="PF13364">
    <property type="entry name" value="BetaGal_ABD2"/>
    <property type="match status" value="2"/>
</dbReference>
<dbReference type="InterPro" id="IPR025972">
    <property type="entry name" value="BetaGal_dom3"/>
</dbReference>
<keyword evidence="4 9" id="KW-0732">Signal</keyword>
<dbReference type="InterPro" id="IPR037110">
    <property type="entry name" value="Betagal_dom2_sf"/>
</dbReference>
<name>A0A550CHM2_9AGAR</name>
<dbReference type="SUPFAM" id="SSF51445">
    <property type="entry name" value="(Trans)glycosidases"/>
    <property type="match status" value="1"/>
</dbReference>